<name>W8S6M4_9RHOB</name>
<dbReference type="HOGENOM" id="CLU_3084316_0_0_5"/>
<dbReference type="Proteomes" id="UP000019593">
    <property type="component" value="Chromosome"/>
</dbReference>
<dbReference type="EMBL" id="CP004372">
    <property type="protein sequence ID" value="AHM04531.1"/>
    <property type="molecule type" value="Genomic_DNA"/>
</dbReference>
<reference evidence="1 2" key="1">
    <citation type="submission" date="2013-03" db="EMBL/GenBank/DDBJ databases">
        <authorList>
            <person name="Fiebig A."/>
            <person name="Goeker M."/>
            <person name="Klenk H.-P.P."/>
        </authorList>
    </citation>
    <scope>NUCLEOTIDE SEQUENCE [LARGE SCALE GENOMIC DNA]</scope>
    <source>
        <strain evidence="2">DSM 19469</strain>
    </source>
</reference>
<proteinExistence type="predicted"/>
<gene>
    <name evidence="1" type="ORF">roselon_02191</name>
</gene>
<accession>W8S6M4</accession>
<evidence type="ECO:0000313" key="2">
    <source>
        <dbReference type="Proteomes" id="UP000019593"/>
    </source>
</evidence>
<dbReference type="AlphaFoldDB" id="W8S6M4"/>
<keyword evidence="2" id="KW-1185">Reference proteome</keyword>
<protein>
    <submittedName>
        <fullName evidence="1">Uncharacterized protein</fullName>
    </submittedName>
</protein>
<dbReference type="KEGG" id="red:roselon_02191"/>
<sequence>MMAALADLPGCEARISILFEGVTQSWPLWGEKALAAAREMAATLPAGRGRAS</sequence>
<organism evidence="1 2">
    <name type="scientific">Roseicyclus elongatus DSM 19469</name>
    <dbReference type="NCBI Taxonomy" id="1294273"/>
    <lineage>
        <taxon>Bacteria</taxon>
        <taxon>Pseudomonadati</taxon>
        <taxon>Pseudomonadota</taxon>
        <taxon>Alphaproteobacteria</taxon>
        <taxon>Rhodobacterales</taxon>
        <taxon>Roseobacteraceae</taxon>
        <taxon>Roseicyclus</taxon>
    </lineage>
</organism>
<evidence type="ECO:0000313" key="1">
    <source>
        <dbReference type="EMBL" id="AHM04531.1"/>
    </source>
</evidence>
<dbReference type="STRING" id="1294273.roselon_02191"/>